<accession>E2ZGA3</accession>
<evidence type="ECO:0000313" key="1">
    <source>
        <dbReference type="EMBL" id="EFQ07792.1"/>
    </source>
</evidence>
<organism evidence="1 2">
    <name type="scientific">Faecalibacterium cf. prausnitzii KLE1255</name>
    <dbReference type="NCBI Taxonomy" id="748224"/>
    <lineage>
        <taxon>Bacteria</taxon>
        <taxon>Bacillati</taxon>
        <taxon>Bacillota</taxon>
        <taxon>Clostridia</taxon>
        <taxon>Eubacteriales</taxon>
        <taxon>Oscillospiraceae</taxon>
        <taxon>Faecalibacterium</taxon>
    </lineage>
</organism>
<gene>
    <name evidence="1" type="ORF">HMPREF9436_00688</name>
</gene>
<sequence>MALLPYRISIATLHRMLGDDSIIRFARRLVKKKARPETGEKRGESLLCKEIGKNLSK</sequence>
<comment type="caution">
    <text evidence="1">The sequence shown here is derived from an EMBL/GenBank/DDBJ whole genome shotgun (WGS) entry which is preliminary data.</text>
</comment>
<protein>
    <submittedName>
        <fullName evidence="1">Uncharacterized protein</fullName>
    </submittedName>
</protein>
<dbReference type="Proteomes" id="UP000006028">
    <property type="component" value="Unassembled WGS sequence"/>
</dbReference>
<evidence type="ECO:0000313" key="2">
    <source>
        <dbReference type="Proteomes" id="UP000006028"/>
    </source>
</evidence>
<dbReference type="EMBL" id="AECU01000053">
    <property type="protein sequence ID" value="EFQ07792.1"/>
    <property type="molecule type" value="Genomic_DNA"/>
</dbReference>
<name>E2ZGA3_9FIRM</name>
<reference evidence="1 2" key="1">
    <citation type="submission" date="2010-08" db="EMBL/GenBank/DDBJ databases">
        <authorList>
            <person name="Weinstock G."/>
            <person name="Sodergren E."/>
            <person name="Clifton S."/>
            <person name="Fulton L."/>
            <person name="Fulton B."/>
            <person name="Courtney L."/>
            <person name="Fronick C."/>
            <person name="Harrison M."/>
            <person name="Strong C."/>
            <person name="Farmer C."/>
            <person name="Delahaunty K."/>
            <person name="Markovic C."/>
            <person name="Hall O."/>
            <person name="Minx P."/>
            <person name="Tomlinson C."/>
            <person name="Mitreva M."/>
            <person name="Hou S."/>
            <person name="Chen J."/>
            <person name="Wollam A."/>
            <person name="Pepin K.H."/>
            <person name="Johnson M."/>
            <person name="Bhonagiri V."/>
            <person name="Zhang X."/>
            <person name="Suruliraj S."/>
            <person name="Warren W."/>
            <person name="Chinwalla A."/>
            <person name="Mardis E.R."/>
            <person name="Wilson R.K."/>
        </authorList>
    </citation>
    <scope>NUCLEOTIDE SEQUENCE [LARGE SCALE GENOMIC DNA]</scope>
    <source>
        <strain evidence="1 2">KLE1255</strain>
    </source>
</reference>
<feature type="non-terminal residue" evidence="1">
    <location>
        <position position="57"/>
    </location>
</feature>
<proteinExistence type="predicted"/>
<dbReference type="HOGENOM" id="CLU_3000985_0_0_9"/>
<dbReference type="AlphaFoldDB" id="E2ZGA3"/>